<protein>
    <submittedName>
        <fullName evidence="3">Uncharacterized protein</fullName>
    </submittedName>
</protein>
<evidence type="ECO:0000256" key="1">
    <source>
        <dbReference type="SAM" id="MobiDB-lite"/>
    </source>
</evidence>
<feature type="compositionally biased region" description="Basic residues" evidence="1">
    <location>
        <begin position="109"/>
        <end position="119"/>
    </location>
</feature>
<feature type="chain" id="PRO_5043686039" evidence="2">
    <location>
        <begin position="36"/>
        <end position="161"/>
    </location>
</feature>
<dbReference type="EMBL" id="BPVZ01000034">
    <property type="protein sequence ID" value="GKV11555.1"/>
    <property type="molecule type" value="Genomic_DNA"/>
</dbReference>
<keyword evidence="2" id="KW-0732">Signal</keyword>
<feature type="compositionally biased region" description="Basic and acidic residues" evidence="1">
    <location>
        <begin position="120"/>
        <end position="130"/>
    </location>
</feature>
<dbReference type="AlphaFoldDB" id="A0AAV5JHL8"/>
<proteinExistence type="predicted"/>
<name>A0AAV5JHL8_9ROSI</name>
<feature type="signal peptide" evidence="2">
    <location>
        <begin position="1"/>
        <end position="35"/>
    </location>
</feature>
<feature type="region of interest" description="Disordered" evidence="1">
    <location>
        <begin position="32"/>
        <end position="161"/>
    </location>
</feature>
<sequence length="161" mass="17614">MQPSSLRLSRPPPILQFIWNFPLFFLSFSSSPLQASPPPISGQPPSDPAGHPSIHPFRGCSQTPGCRGKNPGNRRPSLEKSTGGSRWAPDLENPASTATDLPKGEVGRRICKQTRKKKSRTQETKAENINHKTKRATKGATKPTGHKEPSEQGARSRLHHA</sequence>
<comment type="caution">
    <text evidence="3">The sequence shown here is derived from an EMBL/GenBank/DDBJ whole genome shotgun (WGS) entry which is preliminary data.</text>
</comment>
<feature type="compositionally biased region" description="Pro residues" evidence="1">
    <location>
        <begin position="35"/>
        <end position="47"/>
    </location>
</feature>
<evidence type="ECO:0000256" key="2">
    <source>
        <dbReference type="SAM" id="SignalP"/>
    </source>
</evidence>
<reference evidence="3 4" key="1">
    <citation type="journal article" date="2021" name="Commun. Biol.">
        <title>The genome of Shorea leprosula (Dipterocarpaceae) highlights the ecological relevance of drought in aseasonal tropical rainforests.</title>
        <authorList>
            <person name="Ng K.K.S."/>
            <person name="Kobayashi M.J."/>
            <person name="Fawcett J.A."/>
            <person name="Hatakeyama M."/>
            <person name="Paape T."/>
            <person name="Ng C.H."/>
            <person name="Ang C.C."/>
            <person name="Tnah L.H."/>
            <person name="Lee C.T."/>
            <person name="Nishiyama T."/>
            <person name="Sese J."/>
            <person name="O'Brien M.J."/>
            <person name="Copetti D."/>
            <person name="Mohd Noor M.I."/>
            <person name="Ong R.C."/>
            <person name="Putra M."/>
            <person name="Sireger I.Z."/>
            <person name="Indrioko S."/>
            <person name="Kosugi Y."/>
            <person name="Izuno A."/>
            <person name="Isagi Y."/>
            <person name="Lee S.L."/>
            <person name="Shimizu K.K."/>
        </authorList>
    </citation>
    <scope>NUCLEOTIDE SEQUENCE [LARGE SCALE GENOMIC DNA]</scope>
    <source>
        <strain evidence="3">214</strain>
    </source>
</reference>
<evidence type="ECO:0000313" key="4">
    <source>
        <dbReference type="Proteomes" id="UP001054252"/>
    </source>
</evidence>
<evidence type="ECO:0000313" key="3">
    <source>
        <dbReference type="EMBL" id="GKV11555.1"/>
    </source>
</evidence>
<gene>
    <name evidence="3" type="ORF">SLEP1_g22803</name>
</gene>
<organism evidence="3 4">
    <name type="scientific">Rubroshorea leprosula</name>
    <dbReference type="NCBI Taxonomy" id="152421"/>
    <lineage>
        <taxon>Eukaryota</taxon>
        <taxon>Viridiplantae</taxon>
        <taxon>Streptophyta</taxon>
        <taxon>Embryophyta</taxon>
        <taxon>Tracheophyta</taxon>
        <taxon>Spermatophyta</taxon>
        <taxon>Magnoliopsida</taxon>
        <taxon>eudicotyledons</taxon>
        <taxon>Gunneridae</taxon>
        <taxon>Pentapetalae</taxon>
        <taxon>rosids</taxon>
        <taxon>malvids</taxon>
        <taxon>Malvales</taxon>
        <taxon>Dipterocarpaceae</taxon>
        <taxon>Rubroshorea</taxon>
    </lineage>
</organism>
<accession>A0AAV5JHL8</accession>
<keyword evidence="4" id="KW-1185">Reference proteome</keyword>
<dbReference type="Proteomes" id="UP001054252">
    <property type="component" value="Unassembled WGS sequence"/>
</dbReference>